<dbReference type="AlphaFoldDB" id="A0AAN9Q655"/>
<gene>
    <name evidence="1" type="ORF">RJT34_04438</name>
</gene>
<proteinExistence type="predicted"/>
<evidence type="ECO:0000313" key="1">
    <source>
        <dbReference type="EMBL" id="KAK7319713.1"/>
    </source>
</evidence>
<organism evidence="1 2">
    <name type="scientific">Clitoria ternatea</name>
    <name type="common">Butterfly pea</name>
    <dbReference type="NCBI Taxonomy" id="43366"/>
    <lineage>
        <taxon>Eukaryota</taxon>
        <taxon>Viridiplantae</taxon>
        <taxon>Streptophyta</taxon>
        <taxon>Embryophyta</taxon>
        <taxon>Tracheophyta</taxon>
        <taxon>Spermatophyta</taxon>
        <taxon>Magnoliopsida</taxon>
        <taxon>eudicotyledons</taxon>
        <taxon>Gunneridae</taxon>
        <taxon>Pentapetalae</taxon>
        <taxon>rosids</taxon>
        <taxon>fabids</taxon>
        <taxon>Fabales</taxon>
        <taxon>Fabaceae</taxon>
        <taxon>Papilionoideae</taxon>
        <taxon>50 kb inversion clade</taxon>
        <taxon>NPAAA clade</taxon>
        <taxon>indigoferoid/millettioid clade</taxon>
        <taxon>Phaseoleae</taxon>
        <taxon>Clitoria</taxon>
    </lineage>
</organism>
<accession>A0AAN9Q655</accession>
<keyword evidence="2" id="KW-1185">Reference proteome</keyword>
<dbReference type="PANTHER" id="PTHR46537">
    <property type="entry name" value="OS11G0578200 PROTEIN"/>
    <property type="match status" value="1"/>
</dbReference>
<dbReference type="InterPro" id="IPR044592">
    <property type="entry name" value="RING1A/B"/>
</dbReference>
<name>A0AAN9Q655_CLITE</name>
<dbReference type="Proteomes" id="UP001359559">
    <property type="component" value="Unassembled WGS sequence"/>
</dbReference>
<protein>
    <submittedName>
        <fullName evidence="1">Uncharacterized protein</fullName>
    </submittedName>
</protein>
<dbReference type="EMBL" id="JAYKXN010000001">
    <property type="protein sequence ID" value="KAK7319713.1"/>
    <property type="molecule type" value="Genomic_DNA"/>
</dbReference>
<dbReference type="PANTHER" id="PTHR46537:SF3">
    <property type="entry name" value="E3 UBIQUITIN-PROTEIN LIGASE RING1A"/>
    <property type="match status" value="1"/>
</dbReference>
<comment type="caution">
    <text evidence="1">The sequence shown here is derived from an EMBL/GenBank/DDBJ whole genome shotgun (WGS) entry which is preliminary data.</text>
</comment>
<reference evidence="1 2" key="1">
    <citation type="submission" date="2024-01" db="EMBL/GenBank/DDBJ databases">
        <title>The genomes of 5 underutilized Papilionoideae crops provide insights into root nodulation and disease resistance.</title>
        <authorList>
            <person name="Yuan L."/>
        </authorList>
    </citation>
    <scope>NUCLEOTIDE SEQUENCE [LARGE SCALE GENOMIC DNA]</scope>
    <source>
        <strain evidence="1">LY-2023</strain>
        <tissue evidence="1">Leaf</tissue>
    </source>
</reference>
<evidence type="ECO:0000313" key="2">
    <source>
        <dbReference type="Proteomes" id="UP001359559"/>
    </source>
</evidence>
<sequence length="284" mass="31498">MSSRLLHMIIEKIIKAQTLQCQTEACSKKQSAKAAAVEFMFETTDLRPRNFRNAGELQVSNDNVDMNDDDAGKEYPSFGDEQIETTTSSGIMGGERETQFPQHSTAIDADGTGDENVPEGNREIMNQSGALDWGKNCHGSQTQIKGKNAKNCRLSKLIDQIRNSEPTDDELGVHLMLVSLDEQGIPSLQQPYLYCRPTVSVKQLCQYVALKAAVLADAVELCLVEKPQENIVRGERTVDPNIDRLRVLEDGTLAELTTYRNVISGHLVMAYRKKLLNQDPVGLS</sequence>